<dbReference type="InterPro" id="IPR013320">
    <property type="entry name" value="ConA-like_dom_sf"/>
</dbReference>
<keyword evidence="4" id="KW-1015">Disulfide bond</keyword>
<dbReference type="InterPro" id="IPR051360">
    <property type="entry name" value="Neuronal_Pentraxin_Related"/>
</dbReference>
<dbReference type="Pfam" id="PF00354">
    <property type="entry name" value="Pentaxin"/>
    <property type="match status" value="1"/>
</dbReference>
<evidence type="ECO:0000256" key="3">
    <source>
        <dbReference type="ARBA" id="ARBA00022837"/>
    </source>
</evidence>
<dbReference type="Gene3D" id="2.60.120.200">
    <property type="match status" value="1"/>
</dbReference>
<dbReference type="PROSITE" id="PS00289">
    <property type="entry name" value="PTX_1"/>
    <property type="match status" value="1"/>
</dbReference>
<name>A0AA38IG66_9CUCU</name>
<dbReference type="GO" id="GO:0046872">
    <property type="term" value="F:metal ion binding"/>
    <property type="evidence" value="ECO:0007669"/>
    <property type="project" value="UniProtKB-KW"/>
</dbReference>
<feature type="signal peptide" evidence="7">
    <location>
        <begin position="1"/>
        <end position="21"/>
    </location>
</feature>
<dbReference type="InterPro" id="IPR001759">
    <property type="entry name" value="PTX_dom"/>
</dbReference>
<evidence type="ECO:0000256" key="2">
    <source>
        <dbReference type="ARBA" id="ARBA00022723"/>
    </source>
</evidence>
<dbReference type="Proteomes" id="UP001168821">
    <property type="component" value="Unassembled WGS sequence"/>
</dbReference>
<sequence length="347" mass="39665">MQFAKHTLLFCCLVLWENIEAVVNNENAALKSFVKNYNRHKADISIHKVSFTQKGYIQFLRYISDVPPLSDYTFCIWVRSNNLTYSHPILSYSKHEEERLIRVWISPHGTDINLEILEYPIFKIPIKFVENHWYHICQSWSSSQALYNLYFNGKLKSTGFAPQLRGIKIKGGGDIVVGQEYTDFDKGLDDGIEGDVFGFNFVLSPTSYSDFPSRRHYAISNEEIRQPSTYPHRSAVDVPDVFSYFSVQPNRKPKSFSDIFDNMFGLVDAPAIRMQPNRRIHLGSRIINDIESFTPKPTGLKLVELSYICFLGKGAPVSGKDVLISWTKTPVRVFGGAILKNVPPFCT</sequence>
<evidence type="ECO:0000256" key="4">
    <source>
        <dbReference type="ARBA" id="ARBA00023157"/>
    </source>
</evidence>
<comment type="cofactor">
    <cofactor evidence="1">
        <name>Ca(2+)</name>
        <dbReference type="ChEBI" id="CHEBI:29108"/>
    </cofactor>
</comment>
<comment type="caution">
    <text evidence="9">The sequence shown here is derived from an EMBL/GenBank/DDBJ whole genome shotgun (WGS) entry which is preliminary data.</text>
</comment>
<evidence type="ECO:0000256" key="6">
    <source>
        <dbReference type="PROSITE-ProRule" id="PRU01172"/>
    </source>
</evidence>
<proteinExistence type="predicted"/>
<dbReference type="InterPro" id="IPR030476">
    <property type="entry name" value="Pentaxin_CS"/>
</dbReference>
<dbReference type="PANTHER" id="PTHR19277:SF161">
    <property type="entry name" value="LAMININ G DOMAIN-CONTAINING PROTEIN"/>
    <property type="match status" value="1"/>
</dbReference>
<dbReference type="SMART" id="SM00159">
    <property type="entry name" value="PTX"/>
    <property type="match status" value="1"/>
</dbReference>
<reference evidence="9" key="1">
    <citation type="journal article" date="2023" name="G3 (Bethesda)">
        <title>Whole genome assemblies of Zophobas morio and Tenebrio molitor.</title>
        <authorList>
            <person name="Kaur S."/>
            <person name="Stinson S.A."/>
            <person name="diCenzo G.C."/>
        </authorList>
    </citation>
    <scope>NUCLEOTIDE SEQUENCE</scope>
    <source>
        <strain evidence="9">QUZm001</strain>
    </source>
</reference>
<keyword evidence="2" id="KW-0479">Metal-binding</keyword>
<dbReference type="EMBL" id="JALNTZ010000004">
    <property type="protein sequence ID" value="KAJ3653219.1"/>
    <property type="molecule type" value="Genomic_DNA"/>
</dbReference>
<dbReference type="PANTHER" id="PTHR19277">
    <property type="entry name" value="PENTRAXIN"/>
    <property type="match status" value="1"/>
</dbReference>
<keyword evidence="7" id="KW-0732">Signal</keyword>
<organism evidence="9 10">
    <name type="scientific">Zophobas morio</name>
    <dbReference type="NCBI Taxonomy" id="2755281"/>
    <lineage>
        <taxon>Eukaryota</taxon>
        <taxon>Metazoa</taxon>
        <taxon>Ecdysozoa</taxon>
        <taxon>Arthropoda</taxon>
        <taxon>Hexapoda</taxon>
        <taxon>Insecta</taxon>
        <taxon>Pterygota</taxon>
        <taxon>Neoptera</taxon>
        <taxon>Endopterygota</taxon>
        <taxon>Coleoptera</taxon>
        <taxon>Polyphaga</taxon>
        <taxon>Cucujiformia</taxon>
        <taxon>Tenebrionidae</taxon>
        <taxon>Zophobas</taxon>
    </lineage>
</organism>
<evidence type="ECO:0000313" key="9">
    <source>
        <dbReference type="EMBL" id="KAJ3653219.1"/>
    </source>
</evidence>
<dbReference type="AlphaFoldDB" id="A0AA38IG66"/>
<accession>A0AA38IG66</accession>
<keyword evidence="5" id="KW-0325">Glycoprotein</keyword>
<evidence type="ECO:0000259" key="8">
    <source>
        <dbReference type="PROSITE" id="PS51828"/>
    </source>
</evidence>
<evidence type="ECO:0000313" key="10">
    <source>
        <dbReference type="Proteomes" id="UP001168821"/>
    </source>
</evidence>
<protein>
    <recommendedName>
        <fullName evidence="8">Pentraxin (PTX) domain-containing protein</fullName>
    </recommendedName>
</protein>
<dbReference type="PRINTS" id="PR00895">
    <property type="entry name" value="PENTAXIN"/>
</dbReference>
<dbReference type="SUPFAM" id="SSF49899">
    <property type="entry name" value="Concanavalin A-like lectins/glucanases"/>
    <property type="match status" value="1"/>
</dbReference>
<dbReference type="PROSITE" id="PS51828">
    <property type="entry name" value="PTX_2"/>
    <property type="match status" value="1"/>
</dbReference>
<evidence type="ECO:0000256" key="7">
    <source>
        <dbReference type="SAM" id="SignalP"/>
    </source>
</evidence>
<feature type="chain" id="PRO_5041431108" description="Pentraxin (PTX) domain-containing protein" evidence="7">
    <location>
        <begin position="22"/>
        <end position="347"/>
    </location>
</feature>
<evidence type="ECO:0000256" key="5">
    <source>
        <dbReference type="ARBA" id="ARBA00023180"/>
    </source>
</evidence>
<feature type="domain" description="Pentraxin (PTX)" evidence="8">
    <location>
        <begin position="45"/>
        <end position="243"/>
    </location>
</feature>
<comment type="caution">
    <text evidence="6">Lacks conserved residue(s) required for the propagation of feature annotation.</text>
</comment>
<keyword evidence="10" id="KW-1185">Reference proteome</keyword>
<keyword evidence="3" id="KW-0106">Calcium</keyword>
<gene>
    <name evidence="9" type="ORF">Zmor_012483</name>
</gene>
<evidence type="ECO:0000256" key="1">
    <source>
        <dbReference type="ARBA" id="ARBA00001913"/>
    </source>
</evidence>